<protein>
    <submittedName>
        <fullName evidence="2">Uncharacterized protein</fullName>
    </submittedName>
</protein>
<accession>A0A9Q3PSV0</accession>
<organism evidence="2 3">
    <name type="scientific">Austropuccinia psidii MF-1</name>
    <dbReference type="NCBI Taxonomy" id="1389203"/>
    <lineage>
        <taxon>Eukaryota</taxon>
        <taxon>Fungi</taxon>
        <taxon>Dikarya</taxon>
        <taxon>Basidiomycota</taxon>
        <taxon>Pucciniomycotina</taxon>
        <taxon>Pucciniomycetes</taxon>
        <taxon>Pucciniales</taxon>
        <taxon>Sphaerophragmiaceae</taxon>
        <taxon>Austropuccinia</taxon>
    </lineage>
</organism>
<gene>
    <name evidence="2" type="ORF">O181_111641</name>
</gene>
<sequence>MKELTFEPYSDSLRVLDPDTGRVIITHNYAQLRSKTTIVLRKDHSSLPSSIPRNTSPQVVVSLPTLEKRTPSNCSTDLNPVSEHKIPGQDNRLSSLNTPCTIRQSLRYAYLTFYNTAPKDILR</sequence>
<name>A0A9Q3PSV0_9BASI</name>
<comment type="caution">
    <text evidence="2">The sequence shown here is derived from an EMBL/GenBank/DDBJ whole genome shotgun (WGS) entry which is preliminary data.</text>
</comment>
<evidence type="ECO:0000256" key="1">
    <source>
        <dbReference type="SAM" id="MobiDB-lite"/>
    </source>
</evidence>
<reference evidence="2" key="1">
    <citation type="submission" date="2021-03" db="EMBL/GenBank/DDBJ databases">
        <title>Draft genome sequence of rust myrtle Austropuccinia psidii MF-1, a brazilian biotype.</title>
        <authorList>
            <person name="Quecine M.C."/>
            <person name="Pachon D.M.R."/>
            <person name="Bonatelli M.L."/>
            <person name="Correr F.H."/>
            <person name="Franceschini L.M."/>
            <person name="Leite T.F."/>
            <person name="Margarido G.R.A."/>
            <person name="Almeida C.A."/>
            <person name="Ferrarezi J.A."/>
            <person name="Labate C.A."/>
        </authorList>
    </citation>
    <scope>NUCLEOTIDE SEQUENCE</scope>
    <source>
        <strain evidence="2">MF-1</strain>
    </source>
</reference>
<feature type="region of interest" description="Disordered" evidence="1">
    <location>
        <begin position="70"/>
        <end position="94"/>
    </location>
</feature>
<evidence type="ECO:0000313" key="3">
    <source>
        <dbReference type="Proteomes" id="UP000765509"/>
    </source>
</evidence>
<evidence type="ECO:0000313" key="2">
    <source>
        <dbReference type="EMBL" id="MBW0571926.1"/>
    </source>
</evidence>
<proteinExistence type="predicted"/>
<dbReference type="AlphaFoldDB" id="A0A9Q3PSV0"/>
<dbReference type="Proteomes" id="UP000765509">
    <property type="component" value="Unassembled WGS sequence"/>
</dbReference>
<dbReference type="EMBL" id="AVOT02089093">
    <property type="protein sequence ID" value="MBW0571926.1"/>
    <property type="molecule type" value="Genomic_DNA"/>
</dbReference>
<keyword evidence="3" id="KW-1185">Reference proteome</keyword>